<dbReference type="Pfam" id="PF01636">
    <property type="entry name" value="APH"/>
    <property type="match status" value="1"/>
</dbReference>
<dbReference type="CDD" id="cd05154">
    <property type="entry name" value="ACAD10_11_N-like"/>
    <property type="match status" value="1"/>
</dbReference>
<evidence type="ECO:0000259" key="2">
    <source>
        <dbReference type="Pfam" id="PF01636"/>
    </source>
</evidence>
<accession>A0A938YAS2</accession>
<evidence type="ECO:0000313" key="3">
    <source>
        <dbReference type="EMBL" id="MBM9469050.1"/>
    </source>
</evidence>
<proteinExistence type="predicted"/>
<dbReference type="PANTHER" id="PTHR47829:SF1">
    <property type="entry name" value="HAD FAMILY PHOSPHATASE"/>
    <property type="match status" value="1"/>
</dbReference>
<dbReference type="RefSeq" id="WP_205262012.1">
    <property type="nucleotide sequence ID" value="NZ_JAERWK010000023.1"/>
</dbReference>
<protein>
    <submittedName>
        <fullName evidence="3">Phosphotransferase family protein</fullName>
    </submittedName>
</protein>
<dbReference type="InterPro" id="IPR011009">
    <property type="entry name" value="Kinase-like_dom_sf"/>
</dbReference>
<feature type="domain" description="Aminoglycoside phosphotransferase" evidence="2">
    <location>
        <begin position="51"/>
        <end position="275"/>
    </location>
</feature>
<gene>
    <name evidence="3" type="ORF">JL106_17325</name>
</gene>
<dbReference type="Gene3D" id="3.30.200.20">
    <property type="entry name" value="Phosphorylase Kinase, domain 1"/>
    <property type="match status" value="1"/>
</dbReference>
<dbReference type="AlphaFoldDB" id="A0A938YAS2"/>
<name>A0A938YAS2_9ACTN</name>
<dbReference type="Proteomes" id="UP000663792">
    <property type="component" value="Unassembled WGS sequence"/>
</dbReference>
<dbReference type="InterPro" id="IPR041726">
    <property type="entry name" value="ACAD10_11_N"/>
</dbReference>
<reference evidence="3" key="1">
    <citation type="submission" date="2021-01" db="EMBL/GenBank/DDBJ databases">
        <title>YIM 132084 draft genome.</title>
        <authorList>
            <person name="An D."/>
        </authorList>
    </citation>
    <scope>NUCLEOTIDE SEQUENCE</scope>
    <source>
        <strain evidence="3">YIM 132084</strain>
    </source>
</reference>
<evidence type="ECO:0000256" key="1">
    <source>
        <dbReference type="SAM" id="MobiDB-lite"/>
    </source>
</evidence>
<dbReference type="InterPro" id="IPR052898">
    <property type="entry name" value="ACAD10-like"/>
</dbReference>
<dbReference type="Gene3D" id="3.90.1200.10">
    <property type="match status" value="1"/>
</dbReference>
<feature type="region of interest" description="Disordered" evidence="1">
    <location>
        <begin position="1"/>
        <end position="22"/>
    </location>
</feature>
<evidence type="ECO:0000313" key="4">
    <source>
        <dbReference type="Proteomes" id="UP000663792"/>
    </source>
</evidence>
<dbReference type="PANTHER" id="PTHR47829">
    <property type="entry name" value="HYDROLASE, PUTATIVE (AFU_ORTHOLOGUE AFUA_1G12880)-RELATED"/>
    <property type="match status" value="1"/>
</dbReference>
<sequence>MSAETSAETESDRTTEGPTASASDLDVAALTRYLDGRLPGFDAAEPLQVDLLAGGRSNLTFRIRQSGGDWALRRPPLGHVMASAHDMGREYRVQSGLNMVDFPAPTMRLLCTDHEVLGADFYVMDFVTGRVLSTAEDTAALTPEQRRTLSAHHLDTLTQLHGLDLTAAGLDQLGKPTGYVRRQIRRWTGQWETTKTRELPALGELAGWLTDRGPKVPDLGATLVHGDFRMDNMVVDPATYRPIAVLDWEMSTLGDPIADLAVVLVYWTEPGDRLRRDLPVSPDVTTAPGFFTRDEVAEYYARVTGRDLSQLDFHVALACFKLAVIMESIRYRILAGMQRGISASDADEMGRATEALIEIGLRATRIGGVAALGS</sequence>
<keyword evidence="4" id="KW-1185">Reference proteome</keyword>
<dbReference type="InterPro" id="IPR002575">
    <property type="entry name" value="Aminoglycoside_PTrfase"/>
</dbReference>
<comment type="caution">
    <text evidence="3">The sequence shown here is derived from an EMBL/GenBank/DDBJ whole genome shotgun (WGS) entry which is preliminary data.</text>
</comment>
<dbReference type="SUPFAM" id="SSF56112">
    <property type="entry name" value="Protein kinase-like (PK-like)"/>
    <property type="match status" value="1"/>
</dbReference>
<organism evidence="3 4">
    <name type="scientific">Nakamurella leprariae</name>
    <dbReference type="NCBI Taxonomy" id="2803911"/>
    <lineage>
        <taxon>Bacteria</taxon>
        <taxon>Bacillati</taxon>
        <taxon>Actinomycetota</taxon>
        <taxon>Actinomycetes</taxon>
        <taxon>Nakamurellales</taxon>
        <taxon>Nakamurellaceae</taxon>
        <taxon>Nakamurella</taxon>
    </lineage>
</organism>
<dbReference type="EMBL" id="JAERWK010000023">
    <property type="protein sequence ID" value="MBM9469050.1"/>
    <property type="molecule type" value="Genomic_DNA"/>
</dbReference>